<dbReference type="InterPro" id="IPR000742">
    <property type="entry name" value="EGF"/>
</dbReference>
<evidence type="ECO:0000256" key="12">
    <source>
        <dbReference type="SAM" id="Phobius"/>
    </source>
</evidence>
<dbReference type="SMART" id="SM01411">
    <property type="entry name" value="Ephrin_rec_like"/>
    <property type="match status" value="2"/>
</dbReference>
<dbReference type="PhylomeDB" id="A0A0G4H268"/>
<dbReference type="Pfam" id="PF12799">
    <property type="entry name" value="LRR_4"/>
    <property type="match status" value="1"/>
</dbReference>
<evidence type="ECO:0000256" key="4">
    <source>
        <dbReference type="ARBA" id="ARBA00022692"/>
    </source>
</evidence>
<dbReference type="STRING" id="1169540.A0A0G4H268"/>
<comment type="subcellular location">
    <subcellularLocation>
        <location evidence="1">Cell membrane</location>
    </subcellularLocation>
    <subcellularLocation>
        <location evidence="11">Endomembrane system</location>
        <topology evidence="11">Single-pass membrane protein</topology>
    </subcellularLocation>
</comment>
<organism evidence="15 16">
    <name type="scientific">Vitrella brassicaformis (strain CCMP3155)</name>
    <dbReference type="NCBI Taxonomy" id="1169540"/>
    <lineage>
        <taxon>Eukaryota</taxon>
        <taxon>Sar</taxon>
        <taxon>Alveolata</taxon>
        <taxon>Colpodellida</taxon>
        <taxon>Vitrellaceae</taxon>
        <taxon>Vitrella</taxon>
    </lineage>
</organism>
<gene>
    <name evidence="15" type="ORF">Vbra_19335</name>
</gene>
<evidence type="ECO:0000256" key="6">
    <source>
        <dbReference type="ARBA" id="ARBA00022737"/>
    </source>
</evidence>
<feature type="transmembrane region" description="Helical" evidence="12">
    <location>
        <begin position="1323"/>
        <end position="1352"/>
    </location>
</feature>
<reference evidence="15 16" key="1">
    <citation type="submission" date="2014-11" db="EMBL/GenBank/DDBJ databases">
        <authorList>
            <person name="Zhu J."/>
            <person name="Qi W."/>
            <person name="Song R."/>
        </authorList>
    </citation>
    <scope>NUCLEOTIDE SEQUENCE [LARGE SCALE GENOMIC DNA]</scope>
</reference>
<evidence type="ECO:0000313" key="16">
    <source>
        <dbReference type="Proteomes" id="UP000041254"/>
    </source>
</evidence>
<dbReference type="Gene3D" id="3.80.10.10">
    <property type="entry name" value="Ribonuclease Inhibitor"/>
    <property type="match status" value="2"/>
</dbReference>
<keyword evidence="7 12" id="KW-1133">Transmembrane helix</keyword>
<dbReference type="PANTHER" id="PTHR48052:SF8">
    <property type="entry name" value="LRR RECEPTOR-LIKE SERINE_THREONINE-PROTEIN KINASE FLS2"/>
    <property type="match status" value="1"/>
</dbReference>
<evidence type="ECO:0000256" key="11">
    <source>
        <dbReference type="ARBA" id="ARBA00037847"/>
    </source>
</evidence>
<keyword evidence="3" id="KW-0433">Leucine-rich repeat</keyword>
<dbReference type="InterPro" id="IPR056047">
    <property type="entry name" value="CRMPA-like_DUF7630"/>
</dbReference>
<sequence>MHRIFLFLNLWLTPLFIQAVPSSHIIQRFPRRVLPGRALQGNESYDGSCTWTDCAKWYLLSASVVFRPTVTPLGVSSPQSLILPLDELDELSSSECGPCDADAEALSRMTVKIGLMNETEATIFGTDLCSVSFIVCIRLPDGAEGYLFLLWGNHEGGQVTEWVVSLRKRVPFPADVYELRAVLGLWITSVPFEGHLTGQIGDLASLRLLYLRRTYLEGSIPSSISRLTSLKALDLAGSSQKGKSFSGPLPDPRLESLELVSITDTEFSGSFTDDQIVRLQQLKYLTLERPGLLLETIPTTLSYNLTSLVLKNVGLSGPMPACLGGMTNLETLDLQNNGIHGSIPEFLNNLTHLKHLRLQNNRLNGSLPEDFGSTWLQLEELELHRNEAVNVCRIDLHGQGEVDRGFSGGLPPGWGSLTKLEHLNLKDNNLTGTIPGQWASLVELQGLNLERNHLSGTLDALGSLRKLMTLHLSHNMFEGPVPDGLGGCKGLEELIADHNHLTALPASLENWTNLEKLSLSSNELGGTLPSLEPLASLRRLDLSYNRIEGFRGNGSVLDTLEYINLHSNNLHFVPSSFNRLLRVKELYLGNNSFDFYTWPEWFETARGYCSDNPHITTLFVANELLAVLPPPDWPQMRKIDLSHNPLGVEVTDFLQAFRAMPSLTHLNCTGCQLTGALTCDLLHHFDMKEVREWVASRPNADWNGSVGFVSSTESFEALSSTGILTLASNNITVVDTSGEPLSKLARAIDLRDNMIERFAVTDDEAGDWAWPAHLDLRDNPHLRLFVNTTMQIRGCSELVMLRGQRDISKGHALVRDPNWPDIMPEEVEQMGGSQCSRVCRTIADVQVDESVNRSALCRCVPGYAGEGRNCTMCPPGTYSNHRVNTTQCHPCPVGSTSDMGAGSCYCIEGYSMNNFEQCQPCQSGNYGSLPEEGAAVCLACGLNFLSEEGSIGQEQCYCRKGYIRDSQRPICEECIEGIKCDEPIVNSSVVPMEREYYQLTVTRDNVSNGMETTTYAATLTNLPVVIHCPFKKACLGTDEETGLTKCADGHQGFVCGVCKDGYARQGPQQFCLPCELGLNILAAIGLIVVSFAAIFGLTYFAERAGAKSRDDVISVLLKLGLNHLTSISVLASLVLTMSYDDDRFSVVLSTSSRWFTWDGGLPFAYASWDCIIRLVRSDMKRTAVLWRHAVWIAIPLVCLIIIPIIGALVTWCSGWLRRCCRYGFTRPPNLYVSPQRQAEGQLQSEAPRVLRRGWGVWMKSFLDERAALLIIILTFTHPTVTRNMLMLLRCRPYVYLDDANQLTMRSRPDVNPDLLCGEWPHEFFRLLGIAGLILWSFSPVIIGVVLLSCIHDQLRSPKMRMRFGFLYQGYKRAYAYWDAVFALRRVMVLLVSHMAVGEPGLQLVGWSIIAIFCLTMHLLVLPFDHRHMDMLNRIESQGLVVWLTSIMLLSVIVESHAPDWASALLLLLAMLLNLYHYFCLLSLICYHGLSQVAEKKDELSTRLTTIGTKFGVTAASWLSMPQSTVLTMPAVTWLSSLLAWHAQRDERRRMMFGKVWLDWDTGRLMWVEERRDTVPSSSPSSNEFHSNSKRRHGGRCCRIVGFVRSLWLGSSSERRLVRKGVLVSQMLSAAMEEAIELLKIKDVPPDFLDFLWSYCFVLHSSSAEKKLKKESIAPRHRPPEDGSREFSVVESLPSQVLSQMTEQARRVDMHSFWSRGLTASEESFIACGSVAADWARSGMTLHDLQSKLLLVVDELVTRQHDYEESIRRRARTKQHIRSLSVANLMTYHSSSGSLEAHDHVGGWRELYWTYQRAKQKMRHAEPPNLQIQMNGREDGAVVERPDAHLERIVTADVSNVSDEDEGVDARVQSFSVHS</sequence>
<accession>A0A0G4H268</accession>
<dbReference type="EMBL" id="CDMY01000947">
    <property type="protein sequence ID" value="CEM37631.1"/>
    <property type="molecule type" value="Genomic_DNA"/>
</dbReference>
<dbReference type="VEuPathDB" id="CryptoDB:Vbra_19335"/>
<evidence type="ECO:0000256" key="1">
    <source>
        <dbReference type="ARBA" id="ARBA00004236"/>
    </source>
</evidence>
<feature type="transmembrane region" description="Helical" evidence="12">
    <location>
        <begin position="1463"/>
        <end position="1487"/>
    </location>
</feature>
<dbReference type="Proteomes" id="UP000041254">
    <property type="component" value="Unassembled WGS sequence"/>
</dbReference>
<evidence type="ECO:0000256" key="2">
    <source>
        <dbReference type="ARBA" id="ARBA00022475"/>
    </source>
</evidence>
<dbReference type="InParanoid" id="A0A0G4H268"/>
<evidence type="ECO:0000256" key="13">
    <source>
        <dbReference type="SAM" id="SignalP"/>
    </source>
</evidence>
<dbReference type="Pfam" id="PF13855">
    <property type="entry name" value="LRR_8"/>
    <property type="match status" value="1"/>
</dbReference>
<feature type="transmembrane region" description="Helical" evidence="12">
    <location>
        <begin position="1189"/>
        <end position="1216"/>
    </location>
</feature>
<feature type="transmembrane region" description="Helical" evidence="12">
    <location>
        <begin position="1439"/>
        <end position="1457"/>
    </location>
</feature>
<feature type="domain" description="EGF-like" evidence="14">
    <location>
        <begin position="857"/>
        <end position="870"/>
    </location>
</feature>
<dbReference type="GO" id="GO:0005886">
    <property type="term" value="C:plasma membrane"/>
    <property type="evidence" value="ECO:0007669"/>
    <property type="project" value="UniProtKB-SubCell"/>
</dbReference>
<evidence type="ECO:0000256" key="3">
    <source>
        <dbReference type="ARBA" id="ARBA00022614"/>
    </source>
</evidence>
<dbReference type="Pfam" id="PF24633">
    <property type="entry name" value="DUF7630"/>
    <property type="match status" value="1"/>
</dbReference>
<feature type="signal peptide" evidence="13">
    <location>
        <begin position="1"/>
        <end position="19"/>
    </location>
</feature>
<dbReference type="PROSITE" id="PS01186">
    <property type="entry name" value="EGF_2"/>
    <property type="match status" value="1"/>
</dbReference>
<feature type="chain" id="PRO_5005190869" description="EGF-like domain-containing protein" evidence="13">
    <location>
        <begin position="20"/>
        <end position="1874"/>
    </location>
</feature>
<proteinExistence type="predicted"/>
<dbReference type="InterPro" id="IPR003591">
    <property type="entry name" value="Leu-rich_rpt_typical-subtyp"/>
</dbReference>
<evidence type="ECO:0000259" key="14">
    <source>
        <dbReference type="PROSITE" id="PS01186"/>
    </source>
</evidence>
<dbReference type="SMART" id="SM00369">
    <property type="entry name" value="LRR_TYP"/>
    <property type="match status" value="8"/>
</dbReference>
<dbReference type="Pfam" id="PF00560">
    <property type="entry name" value="LRR_1"/>
    <property type="match status" value="1"/>
</dbReference>
<dbReference type="InterPro" id="IPR025875">
    <property type="entry name" value="Leu-rich_rpt_4"/>
</dbReference>
<keyword evidence="9" id="KW-0675">Receptor</keyword>
<keyword evidence="10" id="KW-0325">Glycoprotein</keyword>
<dbReference type="InterPro" id="IPR032675">
    <property type="entry name" value="LRR_dom_sf"/>
</dbReference>
<evidence type="ECO:0000313" key="15">
    <source>
        <dbReference type="EMBL" id="CEM37631.1"/>
    </source>
</evidence>
<keyword evidence="2" id="KW-1003">Cell membrane</keyword>
<dbReference type="InterPro" id="IPR009030">
    <property type="entry name" value="Growth_fac_rcpt_cys_sf"/>
</dbReference>
<dbReference type="SUPFAM" id="SSF52058">
    <property type="entry name" value="L domain-like"/>
    <property type="match status" value="3"/>
</dbReference>
<keyword evidence="8 12" id="KW-0472">Membrane</keyword>
<feature type="transmembrane region" description="Helical" evidence="12">
    <location>
        <begin position="1524"/>
        <end position="1542"/>
    </location>
</feature>
<feature type="transmembrane region" description="Helical" evidence="12">
    <location>
        <begin position="1373"/>
        <end position="1391"/>
    </location>
</feature>
<evidence type="ECO:0000256" key="9">
    <source>
        <dbReference type="ARBA" id="ARBA00023170"/>
    </source>
</evidence>
<name>A0A0G4H268_VITBC</name>
<feature type="transmembrane region" description="Helical" evidence="12">
    <location>
        <begin position="1076"/>
        <end position="1100"/>
    </location>
</feature>
<dbReference type="PROSITE" id="PS51450">
    <property type="entry name" value="LRR"/>
    <property type="match status" value="2"/>
</dbReference>
<feature type="transmembrane region" description="Helical" evidence="12">
    <location>
        <begin position="1403"/>
        <end position="1423"/>
    </location>
</feature>
<feature type="transmembrane region" description="Helical" evidence="12">
    <location>
        <begin position="1266"/>
        <end position="1288"/>
    </location>
</feature>
<dbReference type="SUPFAM" id="SSF57184">
    <property type="entry name" value="Growth factor receptor domain"/>
    <property type="match status" value="1"/>
</dbReference>
<keyword evidence="6" id="KW-0677">Repeat</keyword>
<evidence type="ECO:0000256" key="10">
    <source>
        <dbReference type="ARBA" id="ARBA00023180"/>
    </source>
</evidence>
<feature type="transmembrane region" description="Helical" evidence="12">
    <location>
        <begin position="1112"/>
        <end position="1135"/>
    </location>
</feature>
<dbReference type="GO" id="GO:0012505">
    <property type="term" value="C:endomembrane system"/>
    <property type="evidence" value="ECO:0007669"/>
    <property type="project" value="UniProtKB-SubCell"/>
</dbReference>
<protein>
    <recommendedName>
        <fullName evidence="14">EGF-like domain-containing protein</fullName>
    </recommendedName>
</protein>
<keyword evidence="4 12" id="KW-0812">Transmembrane</keyword>
<dbReference type="InterPro" id="IPR001611">
    <property type="entry name" value="Leu-rich_rpt"/>
</dbReference>
<evidence type="ECO:0000256" key="7">
    <source>
        <dbReference type="ARBA" id="ARBA00022989"/>
    </source>
</evidence>
<dbReference type="Gene3D" id="2.10.50.10">
    <property type="entry name" value="Tumor Necrosis Factor Receptor, subunit A, domain 2"/>
    <property type="match status" value="2"/>
</dbReference>
<keyword evidence="5 13" id="KW-0732">Signal</keyword>
<evidence type="ECO:0000256" key="5">
    <source>
        <dbReference type="ARBA" id="ARBA00022729"/>
    </source>
</evidence>
<dbReference type="PANTHER" id="PTHR48052">
    <property type="entry name" value="UNNAMED PRODUCT"/>
    <property type="match status" value="1"/>
</dbReference>
<keyword evidence="16" id="KW-1185">Reference proteome</keyword>
<evidence type="ECO:0000256" key="8">
    <source>
        <dbReference type="ARBA" id="ARBA00023136"/>
    </source>
</evidence>
<dbReference type="OrthoDB" id="10035969at2759"/>